<proteinExistence type="predicted"/>
<sequence length="66" mass="7550">MLTRIAAWDRGEAGSGYGSDATYEDEMDERYENMGFTRDELDDLLCQGVKPWDDDAWDVLAALHDF</sequence>
<accession>A0A835XZE8</accession>
<dbReference type="EMBL" id="JAEHOE010000045">
    <property type="protein sequence ID" value="KAG2492427.1"/>
    <property type="molecule type" value="Genomic_DNA"/>
</dbReference>
<protein>
    <submittedName>
        <fullName evidence="2">Uncharacterized protein</fullName>
    </submittedName>
</protein>
<dbReference type="OrthoDB" id="629492at2759"/>
<comment type="caution">
    <text evidence="2">The sequence shown here is derived from an EMBL/GenBank/DDBJ whole genome shotgun (WGS) entry which is preliminary data.</text>
</comment>
<gene>
    <name evidence="2" type="ORF">HYH03_009370</name>
</gene>
<dbReference type="Proteomes" id="UP000612055">
    <property type="component" value="Unassembled WGS sequence"/>
</dbReference>
<evidence type="ECO:0000313" key="3">
    <source>
        <dbReference type="Proteomes" id="UP000612055"/>
    </source>
</evidence>
<feature type="region of interest" description="Disordered" evidence="1">
    <location>
        <begin position="1"/>
        <end position="24"/>
    </location>
</feature>
<keyword evidence="3" id="KW-1185">Reference proteome</keyword>
<organism evidence="2 3">
    <name type="scientific">Edaphochlamys debaryana</name>
    <dbReference type="NCBI Taxonomy" id="47281"/>
    <lineage>
        <taxon>Eukaryota</taxon>
        <taxon>Viridiplantae</taxon>
        <taxon>Chlorophyta</taxon>
        <taxon>core chlorophytes</taxon>
        <taxon>Chlorophyceae</taxon>
        <taxon>CS clade</taxon>
        <taxon>Chlamydomonadales</taxon>
        <taxon>Chlamydomonadales incertae sedis</taxon>
        <taxon>Edaphochlamys</taxon>
    </lineage>
</organism>
<evidence type="ECO:0000313" key="2">
    <source>
        <dbReference type="EMBL" id="KAG2492427.1"/>
    </source>
</evidence>
<name>A0A835XZE8_9CHLO</name>
<dbReference type="AlphaFoldDB" id="A0A835XZE8"/>
<reference evidence="2" key="1">
    <citation type="journal article" date="2020" name="bioRxiv">
        <title>Comparative genomics of Chlamydomonas.</title>
        <authorList>
            <person name="Craig R.J."/>
            <person name="Hasan A.R."/>
            <person name="Ness R.W."/>
            <person name="Keightley P.D."/>
        </authorList>
    </citation>
    <scope>NUCLEOTIDE SEQUENCE</scope>
    <source>
        <strain evidence="2">CCAP 11/70</strain>
    </source>
</reference>
<evidence type="ECO:0000256" key="1">
    <source>
        <dbReference type="SAM" id="MobiDB-lite"/>
    </source>
</evidence>